<feature type="transmembrane region" description="Helical" evidence="5">
    <location>
        <begin position="122"/>
        <end position="145"/>
    </location>
</feature>
<keyword evidence="4 5" id="KW-0472">Membrane</keyword>
<evidence type="ECO:0000256" key="2">
    <source>
        <dbReference type="ARBA" id="ARBA00022692"/>
    </source>
</evidence>
<keyword evidence="10" id="KW-1185">Reference proteome</keyword>
<feature type="domain" description="DUF2421" evidence="6">
    <location>
        <begin position="628"/>
        <end position="791"/>
    </location>
</feature>
<comment type="caution">
    <text evidence="9">The sequence shown here is derived from an EMBL/GenBank/DDBJ whole genome shotgun (WGS) entry which is preliminary data.</text>
</comment>
<dbReference type="PRINTS" id="PR02047">
    <property type="entry name" value="BREFELDNASP4"/>
</dbReference>
<evidence type="ECO:0000256" key="4">
    <source>
        <dbReference type="ARBA" id="ARBA00023136"/>
    </source>
</evidence>
<dbReference type="Proteomes" id="UP000320333">
    <property type="component" value="Unassembled WGS sequence"/>
</dbReference>
<evidence type="ECO:0000259" key="7">
    <source>
        <dbReference type="Pfam" id="PF10337"/>
    </source>
</evidence>
<feature type="transmembrane region" description="Helical" evidence="5">
    <location>
        <begin position="547"/>
        <end position="566"/>
    </location>
</feature>
<protein>
    <recommendedName>
        <fullName evidence="11">DUF2421 domain-containing protein</fullName>
    </recommendedName>
</protein>
<dbReference type="InterPro" id="IPR018823">
    <property type="entry name" value="ArAE_2_N"/>
</dbReference>
<dbReference type="InterPro" id="IPR023244">
    <property type="entry name" value="Brefeldin_A-sensitivity_4"/>
</dbReference>
<dbReference type="STRING" id="246404.A0A507FH58"/>
<evidence type="ECO:0000256" key="3">
    <source>
        <dbReference type="ARBA" id="ARBA00022989"/>
    </source>
</evidence>
<reference evidence="9 10" key="1">
    <citation type="journal article" date="2019" name="Sci. Rep.">
        <title>Comparative genomics of chytrid fungi reveal insights into the obligate biotrophic and pathogenic lifestyle of Synchytrium endobioticum.</title>
        <authorList>
            <person name="van de Vossenberg B.T.L.H."/>
            <person name="Warris S."/>
            <person name="Nguyen H.D.T."/>
            <person name="van Gent-Pelzer M.P.E."/>
            <person name="Joly D.L."/>
            <person name="van de Geest H.C."/>
            <person name="Bonants P.J.M."/>
            <person name="Smith D.S."/>
            <person name="Levesque C.A."/>
            <person name="van der Lee T.A.J."/>
        </authorList>
    </citation>
    <scope>NUCLEOTIDE SEQUENCE [LARGE SCALE GENOMIC DNA]</scope>
    <source>
        <strain evidence="9 10">CBS 675.73</strain>
    </source>
</reference>
<comment type="subcellular location">
    <subcellularLocation>
        <location evidence="1">Membrane</location>
        <topology evidence="1">Multi-pass membrane protein</topology>
    </subcellularLocation>
</comment>
<feature type="transmembrane region" description="Helical" evidence="5">
    <location>
        <begin position="572"/>
        <end position="592"/>
    </location>
</feature>
<keyword evidence="3 5" id="KW-1133">Transmembrane helix</keyword>
<feature type="transmembrane region" description="Helical" evidence="5">
    <location>
        <begin position="96"/>
        <end position="116"/>
    </location>
</feature>
<feature type="transmembrane region" description="Helical" evidence="5">
    <location>
        <begin position="604"/>
        <end position="627"/>
    </location>
</feature>
<evidence type="ECO:0000256" key="5">
    <source>
        <dbReference type="SAM" id="Phobius"/>
    </source>
</evidence>
<feature type="transmembrane region" description="Helical" evidence="5">
    <location>
        <begin position="166"/>
        <end position="185"/>
    </location>
</feature>
<feature type="domain" description="Integral membrane bound transporter" evidence="8">
    <location>
        <begin position="494"/>
        <end position="616"/>
    </location>
</feature>
<name>A0A507FH58_9FUNG</name>
<evidence type="ECO:0000256" key="1">
    <source>
        <dbReference type="ARBA" id="ARBA00004141"/>
    </source>
</evidence>
<proteinExistence type="predicted"/>
<dbReference type="InterPro" id="IPR049453">
    <property type="entry name" value="Memb_transporter_dom"/>
</dbReference>
<dbReference type="InterPro" id="IPR052430">
    <property type="entry name" value="IVT-Associated"/>
</dbReference>
<feature type="transmembrane region" description="Helical" evidence="5">
    <location>
        <begin position="522"/>
        <end position="540"/>
    </location>
</feature>
<dbReference type="Pfam" id="PF13515">
    <property type="entry name" value="FUSC_2"/>
    <property type="match status" value="1"/>
</dbReference>
<evidence type="ECO:0000259" key="6">
    <source>
        <dbReference type="Pfam" id="PF10334"/>
    </source>
</evidence>
<feature type="transmembrane region" description="Helical" evidence="5">
    <location>
        <begin position="65"/>
        <end position="89"/>
    </location>
</feature>
<feature type="domain" description="Putative ER transporter 6TM N-terminal" evidence="7">
    <location>
        <begin position="100"/>
        <end position="279"/>
    </location>
</feature>
<keyword evidence="2 5" id="KW-0812">Transmembrane</keyword>
<accession>A0A507FH58</accession>
<organism evidence="9 10">
    <name type="scientific">Chytriomyces confervae</name>
    <dbReference type="NCBI Taxonomy" id="246404"/>
    <lineage>
        <taxon>Eukaryota</taxon>
        <taxon>Fungi</taxon>
        <taxon>Fungi incertae sedis</taxon>
        <taxon>Chytridiomycota</taxon>
        <taxon>Chytridiomycota incertae sedis</taxon>
        <taxon>Chytridiomycetes</taxon>
        <taxon>Chytridiales</taxon>
        <taxon>Chytriomycetaceae</taxon>
        <taxon>Chytriomyces</taxon>
    </lineage>
</organism>
<dbReference type="AlphaFoldDB" id="A0A507FH58"/>
<sequence>MSMDRLARFVRAAVSARQAKDWFKALAAFILAFAFVFSSWATCVQPRSLGNIILMTIFQTPARTVGSFLDTSFLLIICILVCSAVWAFIQAVVGSSYTAMAVVLCVVVYCFSVLRATNPNRFLVPSLVGPLFVFTSVASVVGVNGRNTTGGELFDSNFLISTIKSYMIGIAICLAVNVLIFPDLAAPHLNQQFRSVVENLSSLLNSMLKTVNGLESLQEEYEAGVAERTVLVAKIQRDFGAIEMMIDQASGEISYSLYSIKDYNRILKSCKGLSAVLFSFNTSLKSDAFQRLLKSPEFTEQIAPSMRGSWSKIASSFKLVFDDILEKLLCASKTMSKPPVDIEAAVTERVSVAIHQATTSLQALESHRPSEFLQVISESNVENPVPAELREGWEKLLQVTFYTLACKHVVKELAQLHSAVHTNSESKLHIRFHVRHYLPWFLVQRTSPKEHKQTFGERLSTLKNWFLSGPSIFALKLSCAILCFLMVLYSQPATFQKWNLSGAFVTILVAISPSLGQTYLGLPVQIIGTTLGCSIAYGGIAAFGKDGAYGLTVFAALLAIPTFFLMFNPKTLILAILTLLSFSNFIVASYVNRLNPTFPELEVYLYRVIAVTSGALTFSVVFTLLIYPTLSRRLLREKLAELFRDFTTYFSEIMLSQISAVEASRILQDGSVNDTRNMILSKLFALQPLLAYSAAEPRLEGKFPSAKYLVVISSMHAFLDRLESLRVSGGDEPFDARERAFLKFGTLGEARHEMNTTLRMLLYVYSAAMATKARLPPALPNASLARDKLFHAFVSTIMNHIHNEHPNETDPLEGMMPHSKAGALETLSTEKWLRLLSFSSSAREVSKELDHFGELMKDLFGEYPDVFTKAAALETAQVVDSK</sequence>
<gene>
    <name evidence="9" type="ORF">CcCBS67573_g04115</name>
</gene>
<evidence type="ECO:0000313" key="9">
    <source>
        <dbReference type="EMBL" id="TPX74626.1"/>
    </source>
</evidence>
<evidence type="ECO:0000259" key="8">
    <source>
        <dbReference type="Pfam" id="PF13515"/>
    </source>
</evidence>
<dbReference type="GO" id="GO:0016020">
    <property type="term" value="C:membrane"/>
    <property type="evidence" value="ECO:0007669"/>
    <property type="project" value="UniProtKB-SubCell"/>
</dbReference>
<dbReference type="PANTHER" id="PTHR47804">
    <property type="entry name" value="60S RIBOSOMAL PROTEIN L19"/>
    <property type="match status" value="1"/>
</dbReference>
<dbReference type="Pfam" id="PF10334">
    <property type="entry name" value="BRE4"/>
    <property type="match status" value="1"/>
</dbReference>
<dbReference type="PANTHER" id="PTHR47804:SF3">
    <property type="entry name" value="PROTEIN BRE4"/>
    <property type="match status" value="1"/>
</dbReference>
<feature type="transmembrane region" description="Helical" evidence="5">
    <location>
        <begin position="465"/>
        <end position="489"/>
    </location>
</feature>
<evidence type="ECO:0000313" key="10">
    <source>
        <dbReference type="Proteomes" id="UP000320333"/>
    </source>
</evidence>
<dbReference type="OrthoDB" id="68611at2759"/>
<evidence type="ECO:0008006" key="11">
    <source>
        <dbReference type="Google" id="ProtNLM"/>
    </source>
</evidence>
<dbReference type="Pfam" id="PF10337">
    <property type="entry name" value="ArAE_2_N"/>
    <property type="match status" value="1"/>
</dbReference>
<dbReference type="EMBL" id="QEAP01000116">
    <property type="protein sequence ID" value="TPX74626.1"/>
    <property type="molecule type" value="Genomic_DNA"/>
</dbReference>
<dbReference type="InterPro" id="IPR018820">
    <property type="entry name" value="BRE4-related_DUF2421"/>
</dbReference>